<name>A0A1G9QBL6_9BURK</name>
<dbReference type="Gene3D" id="1.10.10.10">
    <property type="entry name" value="Winged helix-like DNA-binding domain superfamily/Winged helix DNA-binding domain"/>
    <property type="match status" value="1"/>
</dbReference>
<dbReference type="InterPro" id="IPR029016">
    <property type="entry name" value="GAF-like_dom_sf"/>
</dbReference>
<dbReference type="PANTHER" id="PTHR30136:SF33">
    <property type="entry name" value="TRANSCRIPTIONAL REGULATORY PROTEIN"/>
    <property type="match status" value="1"/>
</dbReference>
<dbReference type="Gene3D" id="3.30.450.40">
    <property type="match status" value="1"/>
</dbReference>
<dbReference type="STRING" id="1527607.SAMN05428957_102205"/>
<dbReference type="Pfam" id="PF01614">
    <property type="entry name" value="IclR_C"/>
    <property type="match status" value="1"/>
</dbReference>
<reference evidence="7" key="1">
    <citation type="submission" date="2016-10" db="EMBL/GenBank/DDBJ databases">
        <authorList>
            <person name="Varghese N."/>
            <person name="Submissions S."/>
        </authorList>
    </citation>
    <scope>NUCLEOTIDE SEQUENCE [LARGE SCALE GENOMIC DNA]</scope>
    <source>
        <strain evidence="7">EPL6</strain>
    </source>
</reference>
<organism evidence="6 7">
    <name type="scientific">Oryzisolibacter propanilivorax</name>
    <dbReference type="NCBI Taxonomy" id="1527607"/>
    <lineage>
        <taxon>Bacteria</taxon>
        <taxon>Pseudomonadati</taxon>
        <taxon>Pseudomonadota</taxon>
        <taxon>Betaproteobacteria</taxon>
        <taxon>Burkholderiales</taxon>
        <taxon>Comamonadaceae</taxon>
        <taxon>Oryzisolibacter</taxon>
    </lineage>
</organism>
<evidence type="ECO:0000259" key="4">
    <source>
        <dbReference type="PROSITE" id="PS51077"/>
    </source>
</evidence>
<keyword evidence="2" id="KW-0238">DNA-binding</keyword>
<sequence>MTAKQAKIPGFGVDVNVNAEADSKLVSALARGVSILRCFSNKCQELSARELMDLTGLPKPTLFRLIDTLCELGLLRYSERLSKYVPGLGLLQLSSPVLTRMALRQFARPHMQALADLTEGQVQLTVGHKRELCLVELANGMGNTVFRQEIGVSTSLSRTATGRAYLMNMGPDERETYLQDLKDKDPQRAAWLEQRLVQARDDFARHGFCRSHGDLHREIESIAVPMSQPQDGELWVFAVSVPVFSPMYARLETDLGPRLRTLVRSVESVLGTSGLA</sequence>
<evidence type="ECO:0000313" key="6">
    <source>
        <dbReference type="EMBL" id="SDM08462.1"/>
    </source>
</evidence>
<dbReference type="PROSITE" id="PS51078">
    <property type="entry name" value="ICLR_ED"/>
    <property type="match status" value="1"/>
</dbReference>
<dbReference type="InterPro" id="IPR036388">
    <property type="entry name" value="WH-like_DNA-bd_sf"/>
</dbReference>
<feature type="domain" description="HTH iclR-type" evidence="4">
    <location>
        <begin position="26"/>
        <end position="88"/>
    </location>
</feature>
<dbReference type="EMBL" id="FNHP01000002">
    <property type="protein sequence ID" value="SDM08462.1"/>
    <property type="molecule type" value="Genomic_DNA"/>
</dbReference>
<dbReference type="GO" id="GO:0045892">
    <property type="term" value="P:negative regulation of DNA-templated transcription"/>
    <property type="evidence" value="ECO:0007669"/>
    <property type="project" value="TreeGrafter"/>
</dbReference>
<dbReference type="InterPro" id="IPR014757">
    <property type="entry name" value="Tscrpt_reg_IclR_C"/>
</dbReference>
<keyword evidence="3" id="KW-0804">Transcription</keyword>
<dbReference type="InterPro" id="IPR036390">
    <property type="entry name" value="WH_DNA-bd_sf"/>
</dbReference>
<evidence type="ECO:0000256" key="1">
    <source>
        <dbReference type="ARBA" id="ARBA00023015"/>
    </source>
</evidence>
<dbReference type="GO" id="GO:0003700">
    <property type="term" value="F:DNA-binding transcription factor activity"/>
    <property type="evidence" value="ECO:0007669"/>
    <property type="project" value="TreeGrafter"/>
</dbReference>
<evidence type="ECO:0000256" key="3">
    <source>
        <dbReference type="ARBA" id="ARBA00023163"/>
    </source>
</evidence>
<dbReference type="PANTHER" id="PTHR30136">
    <property type="entry name" value="HELIX-TURN-HELIX TRANSCRIPTIONAL REGULATOR, ICLR FAMILY"/>
    <property type="match status" value="1"/>
</dbReference>
<dbReference type="InterPro" id="IPR005471">
    <property type="entry name" value="Tscrpt_reg_IclR_N"/>
</dbReference>
<dbReference type="Proteomes" id="UP000198552">
    <property type="component" value="Unassembled WGS sequence"/>
</dbReference>
<protein>
    <submittedName>
        <fullName evidence="6">Transcriptional regulator, IclR family</fullName>
    </submittedName>
</protein>
<dbReference type="Pfam" id="PF09339">
    <property type="entry name" value="HTH_IclR"/>
    <property type="match status" value="1"/>
</dbReference>
<dbReference type="InterPro" id="IPR050707">
    <property type="entry name" value="HTH_MetabolicPath_Reg"/>
</dbReference>
<dbReference type="PROSITE" id="PS51077">
    <property type="entry name" value="HTH_ICLR"/>
    <property type="match status" value="1"/>
</dbReference>
<keyword evidence="7" id="KW-1185">Reference proteome</keyword>
<feature type="domain" description="IclR-ED" evidence="5">
    <location>
        <begin position="89"/>
        <end position="272"/>
    </location>
</feature>
<evidence type="ECO:0000259" key="5">
    <source>
        <dbReference type="PROSITE" id="PS51078"/>
    </source>
</evidence>
<evidence type="ECO:0000256" key="2">
    <source>
        <dbReference type="ARBA" id="ARBA00023125"/>
    </source>
</evidence>
<gene>
    <name evidence="6" type="ORF">SAMN05428957_102205</name>
</gene>
<dbReference type="SUPFAM" id="SSF55781">
    <property type="entry name" value="GAF domain-like"/>
    <property type="match status" value="1"/>
</dbReference>
<proteinExistence type="predicted"/>
<dbReference type="SUPFAM" id="SSF46785">
    <property type="entry name" value="Winged helix' DNA-binding domain"/>
    <property type="match status" value="1"/>
</dbReference>
<dbReference type="AlphaFoldDB" id="A0A1G9QBL6"/>
<evidence type="ECO:0000313" key="7">
    <source>
        <dbReference type="Proteomes" id="UP000198552"/>
    </source>
</evidence>
<dbReference type="SMART" id="SM00346">
    <property type="entry name" value="HTH_ICLR"/>
    <property type="match status" value="1"/>
</dbReference>
<dbReference type="GO" id="GO:0003677">
    <property type="term" value="F:DNA binding"/>
    <property type="evidence" value="ECO:0007669"/>
    <property type="project" value="UniProtKB-KW"/>
</dbReference>
<accession>A0A1G9QBL6</accession>
<keyword evidence="1" id="KW-0805">Transcription regulation</keyword>